<sequence length="173" mass="20370">MSRESIKKFPQSEIPQDDGRVLESGFRTSLQIGEQPKKRKTNVKTLLDLKNPKFRLYLETKNRTDELAEKERQEELERKHDRWLYKRLENLKETPFFSGGSWLAGMVYFETLIEMFSRRLFTDEALSDKKIFLRMLVFAVTEVSAIVSQKVYDKIKERKVQASETTSGESTSY</sequence>
<organism evidence="2 3">
    <name type="scientific">Candidatus Nomurabacteria bacterium RIFCSPHIGHO2_01_FULL_38_19</name>
    <dbReference type="NCBI Taxonomy" id="1801732"/>
    <lineage>
        <taxon>Bacteria</taxon>
        <taxon>Candidatus Nomuraibacteriota</taxon>
    </lineage>
</organism>
<evidence type="ECO:0000313" key="2">
    <source>
        <dbReference type="EMBL" id="OGI61164.1"/>
    </source>
</evidence>
<protein>
    <submittedName>
        <fullName evidence="2">Uncharacterized protein</fullName>
    </submittedName>
</protein>
<dbReference type="EMBL" id="MFTI01000004">
    <property type="protein sequence ID" value="OGI61164.1"/>
    <property type="molecule type" value="Genomic_DNA"/>
</dbReference>
<evidence type="ECO:0000256" key="1">
    <source>
        <dbReference type="SAM" id="MobiDB-lite"/>
    </source>
</evidence>
<reference evidence="2 3" key="1">
    <citation type="journal article" date="2016" name="Nat. Commun.">
        <title>Thousands of microbial genomes shed light on interconnected biogeochemical processes in an aquifer system.</title>
        <authorList>
            <person name="Anantharaman K."/>
            <person name="Brown C.T."/>
            <person name="Hug L.A."/>
            <person name="Sharon I."/>
            <person name="Castelle C.J."/>
            <person name="Probst A.J."/>
            <person name="Thomas B.C."/>
            <person name="Singh A."/>
            <person name="Wilkins M.J."/>
            <person name="Karaoz U."/>
            <person name="Brodie E.L."/>
            <person name="Williams K.H."/>
            <person name="Hubbard S.S."/>
            <person name="Banfield J.F."/>
        </authorList>
    </citation>
    <scope>NUCLEOTIDE SEQUENCE [LARGE SCALE GENOMIC DNA]</scope>
</reference>
<proteinExistence type="predicted"/>
<gene>
    <name evidence="2" type="ORF">A2814_01630</name>
</gene>
<evidence type="ECO:0000313" key="3">
    <source>
        <dbReference type="Proteomes" id="UP000177869"/>
    </source>
</evidence>
<dbReference type="Proteomes" id="UP000177869">
    <property type="component" value="Unassembled WGS sequence"/>
</dbReference>
<name>A0A1F6UV30_9BACT</name>
<accession>A0A1F6UV30</accession>
<feature type="region of interest" description="Disordered" evidence="1">
    <location>
        <begin position="1"/>
        <end position="20"/>
    </location>
</feature>
<comment type="caution">
    <text evidence="2">The sequence shown here is derived from an EMBL/GenBank/DDBJ whole genome shotgun (WGS) entry which is preliminary data.</text>
</comment>
<dbReference type="AlphaFoldDB" id="A0A1F6UV30"/>
<dbReference type="STRING" id="1801732.A2814_01630"/>